<gene>
    <name evidence="2" type="ORF">FNH04_18315</name>
</gene>
<dbReference type="InterPro" id="IPR035959">
    <property type="entry name" value="RutC-like_sf"/>
</dbReference>
<reference evidence="2 3" key="1">
    <citation type="submission" date="2019-07" db="EMBL/GenBank/DDBJ databases">
        <title>New species of Amycolatopsis and Streptomyces.</title>
        <authorList>
            <person name="Duangmal K."/>
            <person name="Teo W.F.A."/>
            <person name="Lipun K."/>
        </authorList>
    </citation>
    <scope>NUCLEOTIDE SEQUENCE [LARGE SCALE GENOMIC DNA]</scope>
    <source>
        <strain evidence="2 3">TISTR 2346</strain>
    </source>
</reference>
<dbReference type="PANTHER" id="PTHR43760">
    <property type="entry name" value="ENDORIBONUCLEASE-RELATED"/>
    <property type="match status" value="1"/>
</dbReference>
<protein>
    <submittedName>
        <fullName evidence="2">RidA family protein</fullName>
    </submittedName>
</protein>
<dbReference type="OrthoDB" id="9806229at2"/>
<dbReference type="Pfam" id="PF14588">
    <property type="entry name" value="YjgF_endoribonc"/>
    <property type="match status" value="1"/>
</dbReference>
<dbReference type="InterPro" id="IPR013813">
    <property type="entry name" value="Endoribo_LPSP/chorism_mut-like"/>
</dbReference>
<accession>A0A5N8W3C4</accession>
<evidence type="ECO:0000313" key="3">
    <source>
        <dbReference type="Proteomes" id="UP000326979"/>
    </source>
</evidence>
<feature type="domain" description="Endoribonuclease L-PSP/chorismate mutase-like" evidence="1">
    <location>
        <begin position="33"/>
        <end position="146"/>
    </location>
</feature>
<organism evidence="2 3">
    <name type="scientific">Streptomyces phyllanthi</name>
    <dbReference type="NCBI Taxonomy" id="1803180"/>
    <lineage>
        <taxon>Bacteria</taxon>
        <taxon>Bacillati</taxon>
        <taxon>Actinomycetota</taxon>
        <taxon>Actinomycetes</taxon>
        <taxon>Kitasatosporales</taxon>
        <taxon>Streptomycetaceae</taxon>
        <taxon>Streptomyces</taxon>
    </lineage>
</organism>
<dbReference type="Proteomes" id="UP000326979">
    <property type="component" value="Unassembled WGS sequence"/>
</dbReference>
<dbReference type="AlphaFoldDB" id="A0A5N8W3C4"/>
<name>A0A5N8W3C4_9ACTN</name>
<dbReference type="PANTHER" id="PTHR43760:SF1">
    <property type="entry name" value="ENDORIBONUCLEASE L-PSP_CHORISMATE MUTASE-LIKE DOMAIN-CONTAINING PROTEIN"/>
    <property type="match status" value="1"/>
</dbReference>
<comment type="caution">
    <text evidence="2">The sequence shown here is derived from an EMBL/GenBank/DDBJ whole genome shotgun (WGS) entry which is preliminary data.</text>
</comment>
<dbReference type="Gene3D" id="3.30.1330.40">
    <property type="entry name" value="RutC-like"/>
    <property type="match status" value="1"/>
</dbReference>
<dbReference type="SUPFAM" id="SSF55298">
    <property type="entry name" value="YjgF-like"/>
    <property type="match status" value="1"/>
</dbReference>
<sequence>MRTARRGIFVTIIEKLAGLGYAYEPAALEFPPFQQARRVGDLVFTSGQISTHDGLEIKGKVGKDLDIEQAAKAAELAAYNCLRAVGAVADIESIQGVVKVLGMVNVAEGFDSTPLVIDGASDFLLKALGDRGRHARSAVGMVLPYNWAVEIEMVVHVS</sequence>
<evidence type="ECO:0000313" key="2">
    <source>
        <dbReference type="EMBL" id="MPY41789.1"/>
    </source>
</evidence>
<evidence type="ECO:0000259" key="1">
    <source>
        <dbReference type="Pfam" id="PF14588"/>
    </source>
</evidence>
<dbReference type="CDD" id="cd02199">
    <property type="entry name" value="YjgF_YER057c_UK114_like_1"/>
    <property type="match status" value="1"/>
</dbReference>
<proteinExistence type="predicted"/>
<keyword evidence="3" id="KW-1185">Reference proteome</keyword>
<dbReference type="EMBL" id="VJZE01000115">
    <property type="protein sequence ID" value="MPY41789.1"/>
    <property type="molecule type" value="Genomic_DNA"/>
</dbReference>